<dbReference type="InterPro" id="IPR036770">
    <property type="entry name" value="Ankyrin_rpt-contain_sf"/>
</dbReference>
<keyword evidence="2 3" id="KW-0040">ANK repeat</keyword>
<dbReference type="PANTHER" id="PTHR24171">
    <property type="entry name" value="ANKYRIN REPEAT DOMAIN-CONTAINING PROTEIN 39-RELATED"/>
    <property type="match status" value="1"/>
</dbReference>
<dbReference type="SUPFAM" id="SSF48403">
    <property type="entry name" value="Ankyrin repeat"/>
    <property type="match status" value="1"/>
</dbReference>
<evidence type="ECO:0000313" key="5">
    <source>
        <dbReference type="Proteomes" id="UP000708148"/>
    </source>
</evidence>
<accession>A0A8S1JCN3</accession>
<name>A0A8S1JCN3_9CHLO</name>
<dbReference type="Proteomes" id="UP000708148">
    <property type="component" value="Unassembled WGS sequence"/>
</dbReference>
<reference evidence="4" key="1">
    <citation type="submission" date="2020-12" db="EMBL/GenBank/DDBJ databases">
        <authorList>
            <person name="Iha C."/>
        </authorList>
    </citation>
    <scope>NUCLEOTIDE SEQUENCE</scope>
</reference>
<dbReference type="EMBL" id="CAJHUC010001526">
    <property type="protein sequence ID" value="CAD7701400.1"/>
    <property type="molecule type" value="Genomic_DNA"/>
</dbReference>
<feature type="non-terminal residue" evidence="4">
    <location>
        <position position="55"/>
    </location>
</feature>
<dbReference type="InterPro" id="IPR002110">
    <property type="entry name" value="Ankyrin_rpt"/>
</dbReference>
<dbReference type="GO" id="GO:0004842">
    <property type="term" value="F:ubiquitin-protein transferase activity"/>
    <property type="evidence" value="ECO:0007669"/>
    <property type="project" value="TreeGrafter"/>
</dbReference>
<comment type="caution">
    <text evidence="4">The sequence shown here is derived from an EMBL/GenBank/DDBJ whole genome shotgun (WGS) entry which is preliminary data.</text>
</comment>
<evidence type="ECO:0000256" key="1">
    <source>
        <dbReference type="ARBA" id="ARBA00022737"/>
    </source>
</evidence>
<keyword evidence="5" id="KW-1185">Reference proteome</keyword>
<dbReference type="AlphaFoldDB" id="A0A8S1JCN3"/>
<dbReference type="Pfam" id="PF12796">
    <property type="entry name" value="Ank_2"/>
    <property type="match status" value="1"/>
</dbReference>
<sequence>MGCNAIVELLLSRGAQVDSVDKDGDTPLSGAIFQGHPSTVELLLKGGATMDRQNE</sequence>
<evidence type="ECO:0008006" key="6">
    <source>
        <dbReference type="Google" id="ProtNLM"/>
    </source>
</evidence>
<dbReference type="PROSITE" id="PS50297">
    <property type="entry name" value="ANK_REP_REGION"/>
    <property type="match status" value="1"/>
</dbReference>
<dbReference type="PROSITE" id="PS50088">
    <property type="entry name" value="ANK_REPEAT"/>
    <property type="match status" value="1"/>
</dbReference>
<proteinExistence type="predicted"/>
<evidence type="ECO:0000256" key="3">
    <source>
        <dbReference type="PROSITE-ProRule" id="PRU00023"/>
    </source>
</evidence>
<dbReference type="PANTHER" id="PTHR24171:SF8">
    <property type="entry name" value="BRCA1-ASSOCIATED RING DOMAIN PROTEIN 1"/>
    <property type="match status" value="1"/>
</dbReference>
<gene>
    <name evidence="4" type="ORF">OSTQU699_LOCUS6761</name>
</gene>
<keyword evidence="1" id="KW-0677">Repeat</keyword>
<dbReference type="GO" id="GO:0085020">
    <property type="term" value="P:protein K6-linked ubiquitination"/>
    <property type="evidence" value="ECO:0007669"/>
    <property type="project" value="TreeGrafter"/>
</dbReference>
<dbReference type="Gene3D" id="1.25.40.20">
    <property type="entry name" value="Ankyrin repeat-containing domain"/>
    <property type="match status" value="1"/>
</dbReference>
<organism evidence="4 5">
    <name type="scientific">Ostreobium quekettii</name>
    <dbReference type="NCBI Taxonomy" id="121088"/>
    <lineage>
        <taxon>Eukaryota</taxon>
        <taxon>Viridiplantae</taxon>
        <taxon>Chlorophyta</taxon>
        <taxon>core chlorophytes</taxon>
        <taxon>Ulvophyceae</taxon>
        <taxon>TCBD clade</taxon>
        <taxon>Bryopsidales</taxon>
        <taxon>Ostreobineae</taxon>
        <taxon>Ostreobiaceae</taxon>
        <taxon>Ostreobium</taxon>
    </lineage>
</organism>
<evidence type="ECO:0000256" key="2">
    <source>
        <dbReference type="ARBA" id="ARBA00023043"/>
    </source>
</evidence>
<protein>
    <recommendedName>
        <fullName evidence="6">Ankyrin repeat protein</fullName>
    </recommendedName>
</protein>
<feature type="repeat" description="ANK" evidence="3">
    <location>
        <begin position="23"/>
        <end position="55"/>
    </location>
</feature>
<evidence type="ECO:0000313" key="4">
    <source>
        <dbReference type="EMBL" id="CAD7701400.1"/>
    </source>
</evidence>
<dbReference type="OrthoDB" id="4062651at2759"/>